<organism evidence="3 4">
    <name type="scientific">Salipiger mucosus DSM 16094</name>
    <dbReference type="NCBI Taxonomy" id="1123237"/>
    <lineage>
        <taxon>Bacteria</taxon>
        <taxon>Pseudomonadati</taxon>
        <taxon>Pseudomonadota</taxon>
        <taxon>Alphaproteobacteria</taxon>
        <taxon>Rhodobacterales</taxon>
        <taxon>Roseobacteraceae</taxon>
        <taxon>Salipiger</taxon>
    </lineage>
</organism>
<gene>
    <name evidence="3" type="ORF">Salmuc_03365</name>
</gene>
<protein>
    <submittedName>
        <fullName evidence="3">Mobile element protein</fullName>
    </submittedName>
</protein>
<feature type="region of interest" description="Disordered" evidence="1">
    <location>
        <begin position="128"/>
        <end position="169"/>
    </location>
</feature>
<evidence type="ECO:0000256" key="1">
    <source>
        <dbReference type="SAM" id="MobiDB-lite"/>
    </source>
</evidence>
<evidence type="ECO:0000313" key="3">
    <source>
        <dbReference type="EMBL" id="EPX78043.1"/>
    </source>
</evidence>
<accession>S9QER0</accession>
<dbReference type="STRING" id="1123237.Salmuc_03365"/>
<name>S9QER0_9RHOB</name>
<reference evidence="4" key="1">
    <citation type="journal article" date="2014" name="Stand. Genomic Sci.">
        <title>Genome sequence of the exopolysaccharide-producing Salipiger mucosus type strain (DSM 16094(T)), a moderately halophilic member of the Roseobacter clade.</title>
        <authorList>
            <person name="Riedel T."/>
            <person name="Spring S."/>
            <person name="Fiebig A."/>
            <person name="Petersen J."/>
            <person name="Kyrpides N.C."/>
            <person name="Goker M."/>
            <person name="Klenk H.P."/>
        </authorList>
    </citation>
    <scope>NUCLEOTIDE SEQUENCE [LARGE SCALE GENOMIC DNA]</scope>
    <source>
        <strain evidence="4">DSM 16094</strain>
    </source>
</reference>
<comment type="caution">
    <text evidence="3">The sequence shown here is derived from an EMBL/GenBank/DDBJ whole genome shotgun (WGS) entry which is preliminary data.</text>
</comment>
<dbReference type="InterPro" id="IPR025668">
    <property type="entry name" value="Tnp_DDE_dom"/>
</dbReference>
<dbReference type="eggNOG" id="COG3039">
    <property type="taxonomic scope" value="Bacteria"/>
</dbReference>
<dbReference type="Pfam" id="PF13737">
    <property type="entry name" value="DDE_Tnp_1_5"/>
    <property type="match status" value="1"/>
</dbReference>
<sequence>MSKPKPARYRTTNWSAYNAALRKRGSLLIWLDKEMVWHAPHEGRPGRPPVFSNAAIQFCLSIKVLFKLPLRQTAGLVASLLRLAGLDWPVPDYSTLSRRQKTLKVQIPYRRAARRSSRSARMADRGRMIAQPPGPATKPCAPHVTTVGRSGNGGRDTTPAAAWRPGCDA</sequence>
<dbReference type="AlphaFoldDB" id="S9QER0"/>
<dbReference type="EMBL" id="APVH01000042">
    <property type="protein sequence ID" value="EPX78043.1"/>
    <property type="molecule type" value="Genomic_DNA"/>
</dbReference>
<feature type="domain" description="Transposase DDE" evidence="2">
    <location>
        <begin position="23"/>
        <end position="114"/>
    </location>
</feature>
<dbReference type="Proteomes" id="UP000015347">
    <property type="component" value="Unassembled WGS sequence"/>
</dbReference>
<keyword evidence="4" id="KW-1185">Reference proteome</keyword>
<evidence type="ECO:0000313" key="4">
    <source>
        <dbReference type="Proteomes" id="UP000015347"/>
    </source>
</evidence>
<evidence type="ECO:0000259" key="2">
    <source>
        <dbReference type="Pfam" id="PF13737"/>
    </source>
</evidence>
<dbReference type="HOGENOM" id="CLU_1577401_0_0_5"/>
<proteinExistence type="predicted"/>